<dbReference type="InterPro" id="IPR021388">
    <property type="entry name" value="DUF3024"/>
</dbReference>
<evidence type="ECO:0000313" key="1">
    <source>
        <dbReference type="EMBL" id="NGY57576.1"/>
    </source>
</evidence>
<evidence type="ECO:0000313" key="2">
    <source>
        <dbReference type="Proteomes" id="UP000481360"/>
    </source>
</evidence>
<dbReference type="RefSeq" id="WP_166043024.1">
    <property type="nucleotide sequence ID" value="NZ_JAAMPJ010000001.1"/>
</dbReference>
<sequence>MPVPDTHLRQIVRWCEGKVPERVRHQVRVEHAVRGSNVTILERRAPWNEEFGPEWTRQAIAQLRFDGTSWWLYWPDRNTRWHLFEDARAPAVSPGPLLDVIDDPRSPFWG</sequence>
<organism evidence="1 2">
    <name type="scientific">Lentzea alba</name>
    <dbReference type="NCBI Taxonomy" id="2714351"/>
    <lineage>
        <taxon>Bacteria</taxon>
        <taxon>Bacillati</taxon>
        <taxon>Actinomycetota</taxon>
        <taxon>Actinomycetes</taxon>
        <taxon>Pseudonocardiales</taxon>
        <taxon>Pseudonocardiaceae</taxon>
        <taxon>Lentzea</taxon>
    </lineage>
</organism>
<protein>
    <submittedName>
        <fullName evidence="1">DUF3024 domain-containing protein</fullName>
    </submittedName>
</protein>
<name>A0A7C9VPL3_9PSEU</name>
<accession>A0A7C9VPL3</accession>
<dbReference type="Pfam" id="PF11225">
    <property type="entry name" value="DUF3024"/>
    <property type="match status" value="1"/>
</dbReference>
<dbReference type="Proteomes" id="UP000481360">
    <property type="component" value="Unassembled WGS sequence"/>
</dbReference>
<proteinExistence type="predicted"/>
<dbReference type="EMBL" id="JAAMPJ010000001">
    <property type="protein sequence ID" value="NGY57576.1"/>
    <property type="molecule type" value="Genomic_DNA"/>
</dbReference>
<gene>
    <name evidence="1" type="ORF">G7043_01380</name>
</gene>
<reference evidence="1 2" key="1">
    <citation type="submission" date="2020-03" db="EMBL/GenBank/DDBJ databases">
        <title>Isolation and identification of active actinomycetes.</title>
        <authorList>
            <person name="Sun X."/>
        </authorList>
    </citation>
    <scope>NUCLEOTIDE SEQUENCE [LARGE SCALE GENOMIC DNA]</scope>
    <source>
        <strain evidence="1 2">NEAU-D13</strain>
    </source>
</reference>
<comment type="caution">
    <text evidence="1">The sequence shown here is derived from an EMBL/GenBank/DDBJ whole genome shotgun (WGS) entry which is preliminary data.</text>
</comment>
<keyword evidence="2" id="KW-1185">Reference proteome</keyword>
<dbReference type="AlphaFoldDB" id="A0A7C9VPL3"/>